<dbReference type="InterPro" id="IPR007320">
    <property type="entry name" value="PDCD2_C"/>
</dbReference>
<sequence length="526" mass="56371">MDRKKNNNAQGGRTNGNNKSKPTDNKARTDTTLGLSNLSLGTNANPKPKNNTSGKKTSKKSTSSSNGSTVAASSPVSSKKAGPILLGMPDSPMTSEDDIDPYVTKIGGVPLWLSEDLPAPSKYGVCEVCGKDMYLLLQAYVPLETSPYDRVVYVWACNQRLCMRKKGSFRVVRALKLNPEYAQKLEKKAKPAAPIASAPLANPFGAAPGAFDMGNALFGGAGAGFNNPFAPPSSTVNPFAPPPGFGAPAPAAAPISFASVTSSNIPTKEESSSDDEEETAEESEPWPEKPPAFSPHYLYIAEEVLENSKAVSDDIAEKYSHLLALEESNQDDGEDDEKGGPGGAAAAAGWSGEAYEKASLPKGVDKAFKKFTERVQAWPDQCVRYHFPGSPLLFSFSDPTARTLLPANASQHSKHTAPSAHRIPRCPACKGPRGFEFQLMPNLLSLLDVTSKKYLSEEEMKALKERKGAQVFDIGMEWGTILVYSCVDDCFGKSVAQKAAGDVEEDAKVPTAVKYFEEVALIQFED</sequence>
<feature type="region of interest" description="Disordered" evidence="1">
    <location>
        <begin position="1"/>
        <end position="96"/>
    </location>
</feature>
<keyword evidence="4" id="KW-1185">Reference proteome</keyword>
<feature type="compositionally biased region" description="Acidic residues" evidence="1">
    <location>
        <begin position="328"/>
        <end position="337"/>
    </location>
</feature>
<dbReference type="Pfam" id="PF04194">
    <property type="entry name" value="PDCD2_C"/>
    <property type="match status" value="1"/>
</dbReference>
<name>A0A9P6F6W2_9FUNG</name>
<feature type="domain" description="Programmed cell death protein 2 C-terminal" evidence="2">
    <location>
        <begin position="365"/>
        <end position="506"/>
    </location>
</feature>
<dbReference type="AlphaFoldDB" id="A0A9P6F6W2"/>
<feature type="compositionally biased region" description="Low complexity" evidence="1">
    <location>
        <begin position="30"/>
        <end position="83"/>
    </location>
</feature>
<evidence type="ECO:0000313" key="4">
    <source>
        <dbReference type="Proteomes" id="UP000723463"/>
    </source>
</evidence>
<protein>
    <recommendedName>
        <fullName evidence="2">Programmed cell death protein 2 C-terminal domain-containing protein</fullName>
    </recommendedName>
</protein>
<dbReference type="GO" id="GO:0030490">
    <property type="term" value="P:maturation of SSU-rRNA"/>
    <property type="evidence" value="ECO:0007669"/>
    <property type="project" value="TreeGrafter"/>
</dbReference>
<proteinExistence type="predicted"/>
<feature type="region of interest" description="Disordered" evidence="1">
    <location>
        <begin position="328"/>
        <end position="348"/>
    </location>
</feature>
<accession>A0A9P6F6W2</accession>
<dbReference type="EMBL" id="JAAAXW010000103">
    <property type="protein sequence ID" value="KAF9543852.1"/>
    <property type="molecule type" value="Genomic_DNA"/>
</dbReference>
<organism evidence="3 4">
    <name type="scientific">Mortierella hygrophila</name>
    <dbReference type="NCBI Taxonomy" id="979708"/>
    <lineage>
        <taxon>Eukaryota</taxon>
        <taxon>Fungi</taxon>
        <taxon>Fungi incertae sedis</taxon>
        <taxon>Mucoromycota</taxon>
        <taxon>Mortierellomycotina</taxon>
        <taxon>Mortierellomycetes</taxon>
        <taxon>Mortierellales</taxon>
        <taxon>Mortierellaceae</taxon>
        <taxon>Mortierella</taxon>
    </lineage>
</organism>
<feature type="compositionally biased region" description="Polar residues" evidence="1">
    <location>
        <begin position="7"/>
        <end position="20"/>
    </location>
</feature>
<reference evidence="3" key="1">
    <citation type="journal article" date="2020" name="Fungal Divers.">
        <title>Resolving the Mortierellaceae phylogeny through synthesis of multi-gene phylogenetics and phylogenomics.</title>
        <authorList>
            <person name="Vandepol N."/>
            <person name="Liber J."/>
            <person name="Desiro A."/>
            <person name="Na H."/>
            <person name="Kennedy M."/>
            <person name="Barry K."/>
            <person name="Grigoriev I.V."/>
            <person name="Miller A.N."/>
            <person name="O'Donnell K."/>
            <person name="Stajich J.E."/>
            <person name="Bonito G."/>
        </authorList>
    </citation>
    <scope>NUCLEOTIDE SEQUENCE</scope>
    <source>
        <strain evidence="3">NRRL 2591</strain>
    </source>
</reference>
<gene>
    <name evidence="3" type="ORF">EC957_000386</name>
</gene>
<dbReference type="PANTHER" id="PTHR47524:SF1">
    <property type="entry name" value="20S RRNA ACCUMULATION PROTEIN 4"/>
    <property type="match status" value="1"/>
</dbReference>
<evidence type="ECO:0000256" key="1">
    <source>
        <dbReference type="SAM" id="MobiDB-lite"/>
    </source>
</evidence>
<evidence type="ECO:0000313" key="3">
    <source>
        <dbReference type="EMBL" id="KAF9543852.1"/>
    </source>
</evidence>
<feature type="region of interest" description="Disordered" evidence="1">
    <location>
        <begin position="260"/>
        <end position="292"/>
    </location>
</feature>
<comment type="caution">
    <text evidence="3">The sequence shown here is derived from an EMBL/GenBank/DDBJ whole genome shotgun (WGS) entry which is preliminary data.</text>
</comment>
<evidence type="ECO:0000259" key="2">
    <source>
        <dbReference type="Pfam" id="PF04194"/>
    </source>
</evidence>
<dbReference type="PANTHER" id="PTHR47524">
    <property type="entry name" value="20S RRNA ACCUMULATION PROTEIN 4"/>
    <property type="match status" value="1"/>
</dbReference>
<feature type="compositionally biased region" description="Acidic residues" evidence="1">
    <location>
        <begin position="272"/>
        <end position="285"/>
    </location>
</feature>
<dbReference type="GO" id="GO:0005737">
    <property type="term" value="C:cytoplasm"/>
    <property type="evidence" value="ECO:0007669"/>
    <property type="project" value="InterPro"/>
</dbReference>
<dbReference type="Proteomes" id="UP000723463">
    <property type="component" value="Unassembled WGS sequence"/>
</dbReference>